<feature type="binding site" evidence="4">
    <location>
        <position position="92"/>
    </location>
    <ligand>
        <name>a divalent metal cation</name>
        <dbReference type="ChEBI" id="CHEBI:60240"/>
        <label>1</label>
    </ligand>
</feature>
<evidence type="ECO:0000313" key="6">
    <source>
        <dbReference type="Proteomes" id="UP000092952"/>
    </source>
</evidence>
<evidence type="ECO:0000256" key="1">
    <source>
        <dbReference type="ARBA" id="ARBA00009275"/>
    </source>
</evidence>
<keyword evidence="3" id="KW-0378">Hydrolase</keyword>
<dbReference type="EMBL" id="CP014671">
    <property type="protein sequence ID" value="ANX03566.1"/>
    <property type="molecule type" value="Genomic_DNA"/>
</dbReference>
<evidence type="ECO:0000256" key="4">
    <source>
        <dbReference type="PIRSR" id="PIRSR005902-1"/>
    </source>
</evidence>
<dbReference type="FunFam" id="3.20.20.140:FF:000005">
    <property type="entry name" value="TatD family hydrolase"/>
    <property type="match status" value="1"/>
</dbReference>
<keyword evidence="6" id="KW-1185">Reference proteome</keyword>
<dbReference type="Proteomes" id="UP000092952">
    <property type="component" value="Chromosome"/>
</dbReference>
<feature type="binding site" evidence="4">
    <location>
        <position position="128"/>
    </location>
    <ligand>
        <name>a divalent metal cation</name>
        <dbReference type="ChEBI" id="CHEBI:60240"/>
        <label>2</label>
    </ligand>
</feature>
<dbReference type="InterPro" id="IPR032466">
    <property type="entry name" value="Metal_Hydrolase"/>
</dbReference>
<dbReference type="InterPro" id="IPR018228">
    <property type="entry name" value="DNase_TatD-rel_CS"/>
</dbReference>
<dbReference type="KEGG" id="gbi:PG2T_04735"/>
<evidence type="ECO:0008006" key="7">
    <source>
        <dbReference type="Google" id="ProtNLM"/>
    </source>
</evidence>
<proteinExistence type="inferred from homology"/>
<dbReference type="GO" id="GO:0004536">
    <property type="term" value="F:DNA nuclease activity"/>
    <property type="evidence" value="ECO:0007669"/>
    <property type="project" value="InterPro"/>
</dbReference>
<evidence type="ECO:0000313" key="5">
    <source>
        <dbReference type="EMBL" id="ANX03566.1"/>
    </source>
</evidence>
<gene>
    <name evidence="5" type="ORF">PG2T_04735</name>
</gene>
<sequence length="267" mass="28902">MLVDSHCHLDLIDPSLDRVEALLAQAAAVGVGHFLCVSVSLGNAPVVRALAARYPQVSASVGVHPNQVGDDEPDVARLAGLAADPLIVAVGETGLDYHYGAEHITLQQARLRTHVRAAREVGKPLIVHMREATDDTLRILAEERAQEVGGVMHCFTEDWPTAQRALELGFHISFSGIVTFKTAEPIREAARRVPAERLLVETDAPYLAPVPHRGKQNQPAYVRQVADCVAGLRGVEPSLLDAQVSRNFFALFPLARKDQAGLRAASR</sequence>
<dbReference type="PANTHER" id="PTHR46124:SF2">
    <property type="entry name" value="D-AMINOACYL-TRNA DEACYLASE"/>
    <property type="match status" value="1"/>
</dbReference>
<evidence type="ECO:0000256" key="3">
    <source>
        <dbReference type="ARBA" id="ARBA00022801"/>
    </source>
</evidence>
<dbReference type="OrthoDB" id="9810005at2"/>
<dbReference type="PROSITE" id="PS01137">
    <property type="entry name" value="TATD_1"/>
    <property type="match status" value="1"/>
</dbReference>
<feature type="binding site" evidence="4">
    <location>
        <position position="203"/>
    </location>
    <ligand>
        <name>a divalent metal cation</name>
        <dbReference type="ChEBI" id="CHEBI:60240"/>
        <label>1</label>
    </ligand>
</feature>
<reference evidence="6" key="1">
    <citation type="submission" date="2016-03" db="EMBL/GenBank/DDBJ databases">
        <title>Complete genome sequence of Solimmundus cernigliae, representing a novel lineage of polycyclic aromatic hydrocarbon degraders within the Gammaproteobacteria.</title>
        <authorList>
            <person name="Singleton D.R."/>
            <person name="Dickey A.N."/>
            <person name="Scholl E.H."/>
            <person name="Wright F.A."/>
            <person name="Aitken M.D."/>
        </authorList>
    </citation>
    <scope>NUCLEOTIDE SEQUENCE [LARGE SCALE GENOMIC DNA]</scope>
    <source>
        <strain evidence="6">TR3.2</strain>
    </source>
</reference>
<dbReference type="SUPFAM" id="SSF51556">
    <property type="entry name" value="Metallo-dependent hydrolases"/>
    <property type="match status" value="1"/>
</dbReference>
<dbReference type="GO" id="GO:0016788">
    <property type="term" value="F:hydrolase activity, acting on ester bonds"/>
    <property type="evidence" value="ECO:0007669"/>
    <property type="project" value="InterPro"/>
</dbReference>
<dbReference type="PIRSF" id="PIRSF005902">
    <property type="entry name" value="DNase_TatD"/>
    <property type="match status" value="1"/>
</dbReference>
<dbReference type="PANTHER" id="PTHR46124">
    <property type="entry name" value="D-AMINOACYL-TRNA DEACYLASE"/>
    <property type="match status" value="1"/>
</dbReference>
<evidence type="ECO:0000256" key="2">
    <source>
        <dbReference type="ARBA" id="ARBA00022723"/>
    </source>
</evidence>
<keyword evidence="2 4" id="KW-0479">Metal-binding</keyword>
<dbReference type="GO" id="GO:0005829">
    <property type="term" value="C:cytosol"/>
    <property type="evidence" value="ECO:0007669"/>
    <property type="project" value="TreeGrafter"/>
</dbReference>
<dbReference type="Gene3D" id="3.20.20.140">
    <property type="entry name" value="Metal-dependent hydrolases"/>
    <property type="match status" value="1"/>
</dbReference>
<dbReference type="InParanoid" id="A0A1B1YS02"/>
<accession>A0A1B1YS02</accession>
<dbReference type="GO" id="GO:0046872">
    <property type="term" value="F:metal ion binding"/>
    <property type="evidence" value="ECO:0007669"/>
    <property type="project" value="UniProtKB-KW"/>
</dbReference>
<dbReference type="AlphaFoldDB" id="A0A1B1YS02"/>
<feature type="binding site" evidence="4">
    <location>
        <position position="8"/>
    </location>
    <ligand>
        <name>a divalent metal cation</name>
        <dbReference type="ChEBI" id="CHEBI:60240"/>
        <label>1</label>
    </ligand>
</feature>
<dbReference type="PROSITE" id="PS01090">
    <property type="entry name" value="TATD_2"/>
    <property type="match status" value="1"/>
</dbReference>
<dbReference type="NCBIfam" id="TIGR00010">
    <property type="entry name" value="YchF/TatD family DNA exonuclease"/>
    <property type="match status" value="1"/>
</dbReference>
<organism evidence="5 6">
    <name type="scientific">Immundisolibacter cernigliae</name>
    <dbReference type="NCBI Taxonomy" id="1810504"/>
    <lineage>
        <taxon>Bacteria</taxon>
        <taxon>Pseudomonadati</taxon>
        <taxon>Pseudomonadota</taxon>
        <taxon>Gammaproteobacteria</taxon>
        <taxon>Immundisolibacterales</taxon>
        <taxon>Immundisolibacteraceae</taxon>
        <taxon>Immundisolibacter</taxon>
    </lineage>
</organism>
<dbReference type="FunCoup" id="A0A1B1YS02">
    <property type="interactions" value="491"/>
</dbReference>
<dbReference type="STRING" id="1810504.PG2T_04735"/>
<dbReference type="InterPro" id="IPR015991">
    <property type="entry name" value="TatD/YcfH-like"/>
</dbReference>
<dbReference type="Pfam" id="PF01026">
    <property type="entry name" value="TatD_DNase"/>
    <property type="match status" value="1"/>
</dbReference>
<dbReference type="InterPro" id="IPR001130">
    <property type="entry name" value="TatD-like"/>
</dbReference>
<feature type="binding site" evidence="4">
    <location>
        <position position="6"/>
    </location>
    <ligand>
        <name>a divalent metal cation</name>
        <dbReference type="ChEBI" id="CHEBI:60240"/>
        <label>1</label>
    </ligand>
</feature>
<dbReference type="PROSITE" id="PS01091">
    <property type="entry name" value="TATD_3"/>
    <property type="match status" value="1"/>
</dbReference>
<name>A0A1B1YS02_9GAMM</name>
<comment type="similarity">
    <text evidence="1">Belongs to the metallo-dependent hydrolases superfamily. TatD-type hydrolase family.</text>
</comment>
<feature type="binding site" evidence="4">
    <location>
        <position position="153"/>
    </location>
    <ligand>
        <name>a divalent metal cation</name>
        <dbReference type="ChEBI" id="CHEBI:60240"/>
        <label>2</label>
    </ligand>
</feature>
<dbReference type="CDD" id="cd01310">
    <property type="entry name" value="TatD_DNAse"/>
    <property type="match status" value="1"/>
</dbReference>
<dbReference type="RefSeq" id="WP_068803064.1">
    <property type="nucleotide sequence ID" value="NZ_CP014671.1"/>
</dbReference>
<protein>
    <recommendedName>
        <fullName evidence="7">Hydrolase TatD</fullName>
    </recommendedName>
</protein>